<dbReference type="EMBL" id="CP036273">
    <property type="protein sequence ID" value="QDU19027.1"/>
    <property type="molecule type" value="Genomic_DNA"/>
</dbReference>
<dbReference type="Gene3D" id="3.40.50.880">
    <property type="match status" value="1"/>
</dbReference>
<reference evidence="2 3" key="1">
    <citation type="submission" date="2019-02" db="EMBL/GenBank/DDBJ databases">
        <title>Deep-cultivation of Planctomycetes and their phenomic and genomic characterization uncovers novel biology.</title>
        <authorList>
            <person name="Wiegand S."/>
            <person name="Jogler M."/>
            <person name="Boedeker C."/>
            <person name="Pinto D."/>
            <person name="Vollmers J."/>
            <person name="Rivas-Marin E."/>
            <person name="Kohn T."/>
            <person name="Peeters S.H."/>
            <person name="Heuer A."/>
            <person name="Rast P."/>
            <person name="Oberbeckmann S."/>
            <person name="Bunk B."/>
            <person name="Jeske O."/>
            <person name="Meyerdierks A."/>
            <person name="Storesund J.E."/>
            <person name="Kallscheuer N."/>
            <person name="Luecker S."/>
            <person name="Lage O.M."/>
            <person name="Pohl T."/>
            <person name="Merkel B.J."/>
            <person name="Hornburger P."/>
            <person name="Mueller R.-W."/>
            <person name="Bruemmer F."/>
            <person name="Labrenz M."/>
            <person name="Spormann A.M."/>
            <person name="Op den Camp H."/>
            <person name="Overmann J."/>
            <person name="Amann R."/>
            <person name="Jetten M.S.M."/>
            <person name="Mascher T."/>
            <person name="Medema M.H."/>
            <person name="Devos D.P."/>
            <person name="Kaster A.-K."/>
            <person name="Ovreas L."/>
            <person name="Rohde M."/>
            <person name="Galperin M.Y."/>
            <person name="Jogler C."/>
        </authorList>
    </citation>
    <scope>NUCLEOTIDE SEQUENCE [LARGE SCALE GENOMIC DNA]</scope>
    <source>
        <strain evidence="2 3">ETA_A1</strain>
    </source>
</reference>
<dbReference type="InterPro" id="IPR029062">
    <property type="entry name" value="Class_I_gatase-like"/>
</dbReference>
<proteinExistence type="predicted"/>
<accession>A0A517XNF2</accession>
<gene>
    <name evidence="2" type="ORF">ETAA1_09290</name>
</gene>
<dbReference type="Pfam" id="PF06283">
    <property type="entry name" value="ThuA"/>
    <property type="match status" value="1"/>
</dbReference>
<protein>
    <submittedName>
        <fullName evidence="2">Trehalose utilization</fullName>
    </submittedName>
</protein>
<evidence type="ECO:0000313" key="2">
    <source>
        <dbReference type="EMBL" id="QDU19027.1"/>
    </source>
</evidence>
<dbReference type="RefSeq" id="WP_145234712.1">
    <property type="nucleotide sequence ID" value="NZ_CP036273.1"/>
</dbReference>
<name>A0A517XNF2_9BACT</name>
<sequence>MLSAVVRRLPHAPRYVGLTVAALALVAAPGRPSPAAAHPVPESPLWLTYPGGDGPGKGKHVVFVAADQEYRSEYALPMLARLLAKHHGFHCTVLFGVNDKGEVDPTMKIRWEDKTVTHNVPGLEHLDKADLVVFFTRLLSLPDRQLAHVYRYLDSGKPVIGIRTANHGFLGFEYKMDGKRVDFGEDVLGGSFRSHHGRWQADSTRGVIVEQNKNHPVLKGVRDVWGLTDVYRTYKVGGALPAGCTPLLDGQPLKGRNPDDAPNPDLIALPVAWVKTWTGNTRKTARVFHTTMGSAEDYRNPGLRRLTVNAAYWCLGLEEKIDPASKVDLVGEYQPPGSGFNYAKLNVVPRPPSIYK</sequence>
<dbReference type="SUPFAM" id="SSF52317">
    <property type="entry name" value="Class I glutamine amidotransferase-like"/>
    <property type="match status" value="1"/>
</dbReference>
<dbReference type="KEGG" id="uli:ETAA1_09290"/>
<keyword evidence="3" id="KW-1185">Reference proteome</keyword>
<dbReference type="InterPro" id="IPR029010">
    <property type="entry name" value="ThuA-like"/>
</dbReference>
<feature type="domain" description="ThuA-like" evidence="1">
    <location>
        <begin position="124"/>
        <end position="314"/>
    </location>
</feature>
<evidence type="ECO:0000259" key="1">
    <source>
        <dbReference type="Pfam" id="PF06283"/>
    </source>
</evidence>
<dbReference type="Proteomes" id="UP000319576">
    <property type="component" value="Chromosome"/>
</dbReference>
<dbReference type="AlphaFoldDB" id="A0A517XNF2"/>
<evidence type="ECO:0000313" key="3">
    <source>
        <dbReference type="Proteomes" id="UP000319576"/>
    </source>
</evidence>
<dbReference type="OrthoDB" id="245202at2"/>
<organism evidence="2 3">
    <name type="scientific">Urbifossiella limnaea</name>
    <dbReference type="NCBI Taxonomy" id="2528023"/>
    <lineage>
        <taxon>Bacteria</taxon>
        <taxon>Pseudomonadati</taxon>
        <taxon>Planctomycetota</taxon>
        <taxon>Planctomycetia</taxon>
        <taxon>Gemmatales</taxon>
        <taxon>Gemmataceae</taxon>
        <taxon>Urbifossiella</taxon>
    </lineage>
</organism>